<protein>
    <submittedName>
        <fullName evidence="1">Uncharacterized protein</fullName>
    </submittedName>
</protein>
<dbReference type="AlphaFoldDB" id="W1NKM7"/>
<dbReference type="Gramene" id="ERM95774">
    <property type="protein sequence ID" value="ERM95774"/>
    <property type="gene ID" value="AMTR_s00023p00252110"/>
</dbReference>
<dbReference type="HOGENOM" id="CLU_131157_0_0_1"/>
<sequence>MSWLLLIPGFELQKSSLSSIFDVLDIFGFISHSFASFSATHPSIAFVGEDVDPYEGDADDPTINGELVPPDFQGWFEILETKFKAVHKILKVIRPESKVVHPKMITSDGDSCWSVFLFMVVACLNDLGNFNVQCLSRLPICPAGGHLLGSLLIVAPLTTIWFFDLNQW</sequence>
<name>W1NKM7_AMBTC</name>
<organism evidence="1 2">
    <name type="scientific">Amborella trichopoda</name>
    <dbReference type="NCBI Taxonomy" id="13333"/>
    <lineage>
        <taxon>Eukaryota</taxon>
        <taxon>Viridiplantae</taxon>
        <taxon>Streptophyta</taxon>
        <taxon>Embryophyta</taxon>
        <taxon>Tracheophyta</taxon>
        <taxon>Spermatophyta</taxon>
        <taxon>Magnoliopsida</taxon>
        <taxon>Amborellales</taxon>
        <taxon>Amborellaceae</taxon>
        <taxon>Amborella</taxon>
    </lineage>
</organism>
<evidence type="ECO:0000313" key="1">
    <source>
        <dbReference type="EMBL" id="ERM95774.1"/>
    </source>
</evidence>
<evidence type="ECO:0000313" key="2">
    <source>
        <dbReference type="Proteomes" id="UP000017836"/>
    </source>
</evidence>
<reference evidence="2" key="1">
    <citation type="journal article" date="2013" name="Science">
        <title>The Amborella genome and the evolution of flowering plants.</title>
        <authorList>
            <consortium name="Amborella Genome Project"/>
        </authorList>
    </citation>
    <scope>NUCLEOTIDE SEQUENCE [LARGE SCALE GENOMIC DNA]</scope>
</reference>
<accession>W1NKM7</accession>
<proteinExistence type="predicted"/>
<gene>
    <name evidence="1" type="ORF">AMTR_s00023p00252110</name>
</gene>
<keyword evidence="2" id="KW-1185">Reference proteome</keyword>
<dbReference type="Proteomes" id="UP000017836">
    <property type="component" value="Unassembled WGS sequence"/>
</dbReference>
<dbReference type="EMBL" id="KI397474">
    <property type="protein sequence ID" value="ERM95774.1"/>
    <property type="molecule type" value="Genomic_DNA"/>
</dbReference>